<proteinExistence type="predicted"/>
<organism evidence="1 2">
    <name type="scientific">Rhabditophanes sp. KR3021</name>
    <dbReference type="NCBI Taxonomy" id="114890"/>
    <lineage>
        <taxon>Eukaryota</taxon>
        <taxon>Metazoa</taxon>
        <taxon>Ecdysozoa</taxon>
        <taxon>Nematoda</taxon>
        <taxon>Chromadorea</taxon>
        <taxon>Rhabditida</taxon>
        <taxon>Tylenchina</taxon>
        <taxon>Panagrolaimomorpha</taxon>
        <taxon>Strongyloidoidea</taxon>
        <taxon>Alloionematidae</taxon>
        <taxon>Rhabditophanes</taxon>
    </lineage>
</organism>
<protein>
    <submittedName>
        <fullName evidence="2">Breast cancer 2</fullName>
    </submittedName>
</protein>
<reference evidence="2" key="1">
    <citation type="submission" date="2016-11" db="UniProtKB">
        <authorList>
            <consortium name="WormBaseParasite"/>
        </authorList>
    </citation>
    <scope>IDENTIFICATION</scope>
    <source>
        <strain evidence="2">KR3021</strain>
    </source>
</reference>
<dbReference type="Proteomes" id="UP000095286">
    <property type="component" value="Unplaced"/>
</dbReference>
<evidence type="ECO:0000313" key="2">
    <source>
        <dbReference type="WBParaSite" id="RSKR_0000047800.1"/>
    </source>
</evidence>
<dbReference type="WBParaSite" id="RSKR_0000047800.1">
    <property type="protein sequence ID" value="RSKR_0000047800.1"/>
    <property type="gene ID" value="RSKR_0000047800"/>
</dbReference>
<name>A0AC35TGW4_9BILA</name>
<accession>A0AC35TGW4</accession>
<sequence length="307" mass="33218">SPVTALSIKSQSDGKGAKRQFPTNSVLKASTPSIGSPEHHFKTKNSLTPSYGNFAKKGETELSSGPNTSECSTASFYNDGSVGKNGNEDDLENIGVNEIWSGVPPSSIRVRKIVDSQTHLGADLIPMTEQKCQIFYDEPVKASGLKIADVRDRCSYADSSTHGAKSLSPPSDASILSRSQKKTGVRSREFHSSRSSNVNTCQFLNTTSIITDSSVPFDRRPQQVNYSATSSSGKYPVQLHPTMKESRSALSPHEEDLCIVMSDGKGNRVNISLSMLLKSFKGQNGPMTASCITLGSKIIWLKNKVQH</sequence>
<evidence type="ECO:0000313" key="1">
    <source>
        <dbReference type="Proteomes" id="UP000095286"/>
    </source>
</evidence>